<dbReference type="RefSeq" id="XP_042573555.1">
    <property type="nucleotide sequence ID" value="XM_042717621.1"/>
</dbReference>
<dbReference type="EC" id="3.2.1.17" evidence="1"/>
<dbReference type="GO" id="GO:0042742">
    <property type="term" value="P:defense response to bacterium"/>
    <property type="evidence" value="ECO:0007669"/>
    <property type="project" value="UniProtKB-KW"/>
</dbReference>
<keyword evidence="5" id="KW-0732">Signal</keyword>
<dbReference type="PANTHER" id="PTHR11407">
    <property type="entry name" value="LYSOZYME C"/>
    <property type="match status" value="1"/>
</dbReference>
<keyword evidence="2" id="KW-0929">Antimicrobial</keyword>
<evidence type="ECO:0000313" key="7">
    <source>
        <dbReference type="RefSeq" id="XP_042573555.1"/>
    </source>
</evidence>
<organism evidence="7">
    <name type="scientific">Cyprinus carpio</name>
    <name type="common">Common carp</name>
    <dbReference type="NCBI Taxonomy" id="7962"/>
    <lineage>
        <taxon>Eukaryota</taxon>
        <taxon>Metazoa</taxon>
        <taxon>Chordata</taxon>
        <taxon>Craniata</taxon>
        <taxon>Vertebrata</taxon>
        <taxon>Euteleostomi</taxon>
        <taxon>Actinopterygii</taxon>
        <taxon>Neopterygii</taxon>
        <taxon>Teleostei</taxon>
        <taxon>Ostariophysi</taxon>
        <taxon>Cypriniformes</taxon>
        <taxon>Cyprinidae</taxon>
        <taxon>Cyprininae</taxon>
        <taxon>Cyprinus</taxon>
    </lineage>
</organism>
<feature type="compositionally biased region" description="Low complexity" evidence="4">
    <location>
        <begin position="87"/>
        <end position="114"/>
    </location>
</feature>
<dbReference type="PROSITE" id="PS51348">
    <property type="entry name" value="GLYCOSYL_HYDROL_F22_2"/>
    <property type="match status" value="1"/>
</dbReference>
<protein>
    <recommendedName>
        <fullName evidence="1">lysozyme</fullName>
        <ecNumber evidence="1">3.2.1.17</ecNumber>
    </recommendedName>
</protein>
<gene>
    <name evidence="7" type="primary">LOC109064400</name>
</gene>
<keyword evidence="3" id="KW-1015">Disulfide bond</keyword>
<name>A0A9Q9VYJ4_CYPCA</name>
<feature type="compositionally biased region" description="Pro residues" evidence="4">
    <location>
        <begin position="136"/>
        <end position="146"/>
    </location>
</feature>
<evidence type="ECO:0000256" key="2">
    <source>
        <dbReference type="ARBA" id="ARBA00022638"/>
    </source>
</evidence>
<accession>A0A9Q9VYJ4</accession>
<evidence type="ECO:0000256" key="4">
    <source>
        <dbReference type="SAM" id="MobiDB-lite"/>
    </source>
</evidence>
<dbReference type="GO" id="GO:0003796">
    <property type="term" value="F:lysozyme activity"/>
    <property type="evidence" value="ECO:0007669"/>
    <property type="project" value="UniProtKB-EC"/>
</dbReference>
<dbReference type="InterPro" id="IPR019799">
    <property type="entry name" value="Glyco_hydro_22_CS"/>
</dbReference>
<reference evidence="7" key="1">
    <citation type="submission" date="2025-08" db="UniProtKB">
        <authorList>
            <consortium name="RefSeq"/>
        </authorList>
    </citation>
    <scope>IDENTIFICATION</scope>
    <source>
        <tissue evidence="7">Muscle</tissue>
    </source>
</reference>
<dbReference type="GeneID" id="109064400"/>
<evidence type="ECO:0000256" key="3">
    <source>
        <dbReference type="ARBA" id="ARBA00023157"/>
    </source>
</evidence>
<keyword evidence="2" id="KW-0081">Bacteriolytic enzyme</keyword>
<feature type="compositionally biased region" description="Pro residues" evidence="4">
    <location>
        <begin position="154"/>
        <end position="263"/>
    </location>
</feature>
<feature type="domain" description="Glycosyl hydrolases family 22 (GH22)" evidence="6">
    <location>
        <begin position="305"/>
        <end position="323"/>
    </location>
</feature>
<dbReference type="OrthoDB" id="17373at2759"/>
<evidence type="ECO:0000256" key="5">
    <source>
        <dbReference type="SAM" id="SignalP"/>
    </source>
</evidence>
<dbReference type="PROSITE" id="PS00128">
    <property type="entry name" value="GLYCOSYL_HYDROL_F22_1"/>
    <property type="match status" value="1"/>
</dbReference>
<feature type="compositionally biased region" description="Low complexity" evidence="4">
    <location>
        <begin position="121"/>
        <end position="135"/>
    </location>
</feature>
<dbReference type="AlphaFoldDB" id="A0A9Q9VYJ4"/>
<evidence type="ECO:0000259" key="6">
    <source>
        <dbReference type="PROSITE" id="PS00128"/>
    </source>
</evidence>
<proteinExistence type="predicted"/>
<dbReference type="InterPro" id="IPR001916">
    <property type="entry name" value="Glyco_hydro_22"/>
</dbReference>
<sequence>MKRANPVKMLAAFALVLLVFSVTEGRIMNKCELKAKLDAAQLQQITVMEETITVNSLIARLVCKASISAFNTSFVKNITVDNKEMNPAQAPPQVASQVQPQAPSSGAPPQASPRSGPPQAPSSRVLPQAPAGSSPKAPPSGSPPKAPQSGSPPSGAPPKVPPSGAPPKFPPTGAPPKDPPSGAPPKDPPSGAPPKDPPSGAPPKDPPSGAPPKVPPSGAPSKVPPSGAPPKVPPSGAPPKVPPSGAPPKVPPSGAPSKVPPSGAPSSSKPRPTIAAKDVEHLYGVFQLSDQLACDSGMIPSHNVCNMTCSALTDDDITDDIACLKTLTNFMKAKPKEILFDVKKIVKMMLVEECHSVVPPNYFSECV</sequence>
<feature type="region of interest" description="Disordered" evidence="4">
    <location>
        <begin position="85"/>
        <end position="272"/>
    </location>
</feature>
<dbReference type="Pfam" id="PF00062">
    <property type="entry name" value="Lys"/>
    <property type="match status" value="1"/>
</dbReference>
<evidence type="ECO:0000256" key="1">
    <source>
        <dbReference type="ARBA" id="ARBA00012732"/>
    </source>
</evidence>
<dbReference type="PANTHER" id="PTHR11407:SF63">
    <property type="entry name" value="LYSOZYME C"/>
    <property type="match status" value="1"/>
</dbReference>
<dbReference type="KEGG" id="ccar:109064400"/>
<dbReference type="Proteomes" id="UP001155660">
    <property type="component" value="Chromosome B1"/>
</dbReference>
<feature type="chain" id="PRO_5040363240" description="lysozyme" evidence="5">
    <location>
        <begin position="26"/>
        <end position="367"/>
    </location>
</feature>
<feature type="signal peptide" evidence="5">
    <location>
        <begin position="1"/>
        <end position="25"/>
    </location>
</feature>
<dbReference type="GO" id="GO:0031640">
    <property type="term" value="P:killing of cells of another organism"/>
    <property type="evidence" value="ECO:0007669"/>
    <property type="project" value="UniProtKB-KW"/>
</dbReference>